<accession>A0A448WW45</accession>
<sequence length="137" mass="14408">MASEVSSLAYLSSEWAPWGPCGLVEPEKVSVLRSEQAAFGSTGRAHTVCQQTRWRSCADAAMLQLDPATGAGSVQGLAPSAAVVPSSFASSQFDQGSPRLEGSRPVLAIQSAALICPEPLFQTRNCALAHCEDNMLK</sequence>
<protein>
    <submittedName>
        <fullName evidence="1">Uncharacterized protein</fullName>
    </submittedName>
</protein>
<gene>
    <name evidence="1" type="ORF">PXEA_LOCUS15134</name>
</gene>
<name>A0A448WW45_9PLAT</name>
<keyword evidence="2" id="KW-1185">Reference proteome</keyword>
<reference evidence="1" key="1">
    <citation type="submission" date="2018-11" db="EMBL/GenBank/DDBJ databases">
        <authorList>
            <consortium name="Pathogen Informatics"/>
        </authorList>
    </citation>
    <scope>NUCLEOTIDE SEQUENCE</scope>
</reference>
<comment type="caution">
    <text evidence="1">The sequence shown here is derived from an EMBL/GenBank/DDBJ whole genome shotgun (WGS) entry which is preliminary data.</text>
</comment>
<dbReference type="AlphaFoldDB" id="A0A448WW45"/>
<organism evidence="1 2">
    <name type="scientific">Protopolystoma xenopodis</name>
    <dbReference type="NCBI Taxonomy" id="117903"/>
    <lineage>
        <taxon>Eukaryota</taxon>
        <taxon>Metazoa</taxon>
        <taxon>Spiralia</taxon>
        <taxon>Lophotrochozoa</taxon>
        <taxon>Platyhelminthes</taxon>
        <taxon>Monogenea</taxon>
        <taxon>Polyopisthocotylea</taxon>
        <taxon>Polystomatidea</taxon>
        <taxon>Polystomatidae</taxon>
        <taxon>Protopolystoma</taxon>
    </lineage>
</organism>
<evidence type="ECO:0000313" key="1">
    <source>
        <dbReference type="EMBL" id="VEL21694.1"/>
    </source>
</evidence>
<dbReference type="Proteomes" id="UP000784294">
    <property type="component" value="Unassembled WGS sequence"/>
</dbReference>
<dbReference type="EMBL" id="CAAALY010052609">
    <property type="protein sequence ID" value="VEL21694.1"/>
    <property type="molecule type" value="Genomic_DNA"/>
</dbReference>
<proteinExistence type="predicted"/>
<evidence type="ECO:0000313" key="2">
    <source>
        <dbReference type="Proteomes" id="UP000784294"/>
    </source>
</evidence>